<organism evidence="3 4">
    <name type="scientific">Parachitinimonas caeni</name>
    <dbReference type="NCBI Taxonomy" id="3031301"/>
    <lineage>
        <taxon>Bacteria</taxon>
        <taxon>Pseudomonadati</taxon>
        <taxon>Pseudomonadota</taxon>
        <taxon>Betaproteobacteria</taxon>
        <taxon>Neisseriales</taxon>
        <taxon>Chitinibacteraceae</taxon>
        <taxon>Parachitinimonas</taxon>
    </lineage>
</organism>
<keyword evidence="2" id="KW-0732">Signal</keyword>
<dbReference type="RefSeq" id="WP_284102950.1">
    <property type="nucleotide sequence ID" value="NZ_JARRAF010000044.1"/>
</dbReference>
<keyword evidence="4" id="KW-1185">Reference proteome</keyword>
<reference evidence="3" key="1">
    <citation type="submission" date="2023-03" db="EMBL/GenBank/DDBJ databases">
        <title>Chitinimonas shenzhenensis gen. nov., sp. nov., a novel member of family Burkholderiaceae isolated from activated sludge collected in Shen Zhen, China.</title>
        <authorList>
            <person name="Wang X."/>
        </authorList>
    </citation>
    <scope>NUCLEOTIDE SEQUENCE</scope>
    <source>
        <strain evidence="3">DQS-5</strain>
    </source>
</reference>
<gene>
    <name evidence="3" type="ORF">PZA18_21535</name>
</gene>
<evidence type="ECO:0000256" key="2">
    <source>
        <dbReference type="SAM" id="SignalP"/>
    </source>
</evidence>
<evidence type="ECO:0000256" key="1">
    <source>
        <dbReference type="SAM" id="MobiDB-lite"/>
    </source>
</evidence>
<proteinExistence type="predicted"/>
<feature type="signal peptide" evidence="2">
    <location>
        <begin position="1"/>
        <end position="25"/>
    </location>
</feature>
<feature type="chain" id="PRO_5046783502" description="Lipoprotein" evidence="2">
    <location>
        <begin position="26"/>
        <end position="250"/>
    </location>
</feature>
<comment type="caution">
    <text evidence="3">The sequence shown here is derived from an EMBL/GenBank/DDBJ whole genome shotgun (WGS) entry which is preliminary data.</text>
</comment>
<dbReference type="Proteomes" id="UP001172778">
    <property type="component" value="Unassembled WGS sequence"/>
</dbReference>
<evidence type="ECO:0008006" key="5">
    <source>
        <dbReference type="Google" id="ProtNLM"/>
    </source>
</evidence>
<evidence type="ECO:0000313" key="4">
    <source>
        <dbReference type="Proteomes" id="UP001172778"/>
    </source>
</evidence>
<protein>
    <recommendedName>
        <fullName evidence="5">Lipoprotein</fullName>
    </recommendedName>
</protein>
<feature type="region of interest" description="Disordered" evidence="1">
    <location>
        <begin position="215"/>
        <end position="250"/>
    </location>
</feature>
<sequence>MTRLKTLASLLLVALLLAGCMGGSGDDKADKEIDAELAKHPENAEYTPLTDSKTLKSMSDAYKKLIEDKHASASERPRAFMTVIGEDPIDKEQGPKIASRFGFTYRPEMRVTTLITPKGWIVVPSHRQIKLEVNDVVDFEFPSANDIADLKSSDEVRSKLTSLLDSGAVGILTKRLDCKADKAGQSGYSVSCNGTVAPYIQNASSYPAGTLDWINQMSKQQSQDDGSDDWKDNGGSSGGGGVCKPPKCPL</sequence>
<dbReference type="PROSITE" id="PS51257">
    <property type="entry name" value="PROKAR_LIPOPROTEIN"/>
    <property type="match status" value="1"/>
</dbReference>
<accession>A0ABT7E2T7</accession>
<dbReference type="EMBL" id="JARRAF010000044">
    <property type="protein sequence ID" value="MDK2126631.1"/>
    <property type="molecule type" value="Genomic_DNA"/>
</dbReference>
<evidence type="ECO:0000313" key="3">
    <source>
        <dbReference type="EMBL" id="MDK2126631.1"/>
    </source>
</evidence>
<name>A0ABT7E2T7_9NEIS</name>